<protein>
    <recommendedName>
        <fullName evidence="6">DNA2/NAM7 helicase helicase domain-containing protein</fullName>
    </recommendedName>
</protein>
<evidence type="ECO:0000259" key="2">
    <source>
        <dbReference type="Pfam" id="PF13086"/>
    </source>
</evidence>
<dbReference type="InterPro" id="IPR045055">
    <property type="entry name" value="DNA2/NAM7-like"/>
</dbReference>
<evidence type="ECO:0008006" key="6">
    <source>
        <dbReference type="Google" id="ProtNLM"/>
    </source>
</evidence>
<dbReference type="InterPro" id="IPR041677">
    <property type="entry name" value="DNA2/NAM7_AAA_11"/>
</dbReference>
<dbReference type="PANTHER" id="PTHR10887:SF341">
    <property type="entry name" value="NFX1-TYPE ZINC FINGER-CONTAINING PROTEIN 1"/>
    <property type="match status" value="1"/>
</dbReference>
<accession>A0AAN9T8F3</accession>
<comment type="caution">
    <text evidence="4">The sequence shown here is derived from an EMBL/GenBank/DDBJ whole genome shotgun (WGS) entry which is preliminary data.</text>
</comment>
<dbReference type="AlphaFoldDB" id="A0AAN9T8F3"/>
<feature type="domain" description="ZNFX1" evidence="3">
    <location>
        <begin position="440"/>
        <end position="545"/>
    </location>
</feature>
<reference evidence="4 5" key="1">
    <citation type="submission" date="2024-03" db="EMBL/GenBank/DDBJ databases">
        <title>Adaptation during the transition from Ophiocordyceps entomopathogen to insect associate is accompanied by gene loss and intensified selection.</title>
        <authorList>
            <person name="Ward C.M."/>
            <person name="Onetto C.A."/>
            <person name="Borneman A.R."/>
        </authorList>
    </citation>
    <scope>NUCLEOTIDE SEQUENCE [LARGE SCALE GENOMIC DNA]</scope>
    <source>
        <strain evidence="4">AWRI1</strain>
        <tissue evidence="4">Single Adult Female</tissue>
    </source>
</reference>
<gene>
    <name evidence="4" type="ORF">V9T40_012310</name>
</gene>
<dbReference type="InterPro" id="IPR057373">
    <property type="entry name" value="ZNFX1"/>
</dbReference>
<dbReference type="PANTHER" id="PTHR10887">
    <property type="entry name" value="DNA2/NAM7 HELICASE FAMILY"/>
    <property type="match status" value="1"/>
</dbReference>
<sequence length="814" mass="94253">MAEGRPPSKSVSLSDQNTSRRDPSNLILPTSRPEFRRTLAERASFLKPTDRSEGNPSRCYPSNLILPTSQSQFHLKRSSNVDHRPAPAVRNYRDIGPGGFKTAGFRFNRNLSIASDSSSFSRRENYISDAENVLKRAHSRNSIDLAINNDRSERFAKNSNEREISDSIPRKRERHFGYRYLEELSQKEPHEMVVEITKVKSPFDTYLEKSEMDPDWLFLLLKIIRTVCQSDFKSNRCEILGKLCNSPILTIVWNYLGDVALESKESRVQNLANFINDLVELLKCLINTMPSVAIEKDLRQTILKTKMAIDNLNRHQQSVQIDEAVGKQLDVLLDKYDDHLKVVQERLPKEKLRTYLDRIADCAPPENFRELSLFPTYEDIARNNLGFVRPNKISGAYDSVEHYLDIQFRLLREDFIDPLRKGLHKYMQSKSETRKVSKFKYDNVRLYPDTRFVQVKNSKNHHLGILLNFDPNGKMRNMKWDRSKRFMYGSLLMFTADDFRTFFFGTVLERNVKDLSGGLILVALTENAHVCENFFKYPFLMAESEVFFNPYFLAMKLLKELDDSSFPMKKYIVEGKSTTENPLYLKKFKTWRLDERIANPIDVETWPTAVEMGLDSFQHQAFVAALTQDFCVIQGPPGTGKTFLGLKIVETILRNAKSLDLPLVELDVNAYESQLQKRLKLPILIVCYTNHALDQFLEGMLKFTHNLIRVGGQSRSEILQKYNLRGRESLCHAKRSSVSWSVVNARDEIKSIREEINSIGHARKSAEKPLGILSIELLKMVVPDRYQFLIENDEQILTWLLDGNTYESRYYYGK</sequence>
<evidence type="ECO:0000256" key="1">
    <source>
        <dbReference type="SAM" id="MobiDB-lite"/>
    </source>
</evidence>
<evidence type="ECO:0000313" key="4">
    <source>
        <dbReference type="EMBL" id="KAK7576024.1"/>
    </source>
</evidence>
<dbReference type="Pfam" id="PF25396">
    <property type="entry name" value="ZNFX1"/>
    <property type="match status" value="1"/>
</dbReference>
<dbReference type="GO" id="GO:0031048">
    <property type="term" value="P:regulatory ncRNA-mediated heterochromatin formation"/>
    <property type="evidence" value="ECO:0007669"/>
    <property type="project" value="TreeGrafter"/>
</dbReference>
<dbReference type="InterPro" id="IPR027417">
    <property type="entry name" value="P-loop_NTPase"/>
</dbReference>
<dbReference type="GO" id="GO:0004386">
    <property type="term" value="F:helicase activity"/>
    <property type="evidence" value="ECO:0007669"/>
    <property type="project" value="InterPro"/>
</dbReference>
<organism evidence="4 5">
    <name type="scientific">Parthenolecanium corni</name>
    <dbReference type="NCBI Taxonomy" id="536013"/>
    <lineage>
        <taxon>Eukaryota</taxon>
        <taxon>Metazoa</taxon>
        <taxon>Ecdysozoa</taxon>
        <taxon>Arthropoda</taxon>
        <taxon>Hexapoda</taxon>
        <taxon>Insecta</taxon>
        <taxon>Pterygota</taxon>
        <taxon>Neoptera</taxon>
        <taxon>Paraneoptera</taxon>
        <taxon>Hemiptera</taxon>
        <taxon>Sternorrhyncha</taxon>
        <taxon>Coccoidea</taxon>
        <taxon>Coccidae</taxon>
        <taxon>Parthenolecanium</taxon>
    </lineage>
</organism>
<dbReference type="Pfam" id="PF13086">
    <property type="entry name" value="AAA_11"/>
    <property type="match status" value="1"/>
</dbReference>
<keyword evidence="5" id="KW-1185">Reference proteome</keyword>
<evidence type="ECO:0000259" key="3">
    <source>
        <dbReference type="Pfam" id="PF25396"/>
    </source>
</evidence>
<name>A0AAN9T8F3_9HEMI</name>
<dbReference type="GO" id="GO:0031380">
    <property type="term" value="C:nuclear RNA-directed RNA polymerase complex"/>
    <property type="evidence" value="ECO:0007669"/>
    <property type="project" value="TreeGrafter"/>
</dbReference>
<dbReference type="EMBL" id="JBBCAQ010000036">
    <property type="protein sequence ID" value="KAK7576024.1"/>
    <property type="molecule type" value="Genomic_DNA"/>
</dbReference>
<dbReference type="Gene3D" id="3.40.50.300">
    <property type="entry name" value="P-loop containing nucleotide triphosphate hydrolases"/>
    <property type="match status" value="1"/>
</dbReference>
<dbReference type="SUPFAM" id="SSF52540">
    <property type="entry name" value="P-loop containing nucleoside triphosphate hydrolases"/>
    <property type="match status" value="1"/>
</dbReference>
<evidence type="ECO:0000313" key="5">
    <source>
        <dbReference type="Proteomes" id="UP001367676"/>
    </source>
</evidence>
<feature type="domain" description="DNA2/NAM7 helicase helicase" evidence="2">
    <location>
        <begin position="614"/>
        <end position="767"/>
    </location>
</feature>
<proteinExistence type="predicted"/>
<feature type="region of interest" description="Disordered" evidence="1">
    <location>
        <begin position="1"/>
        <end position="33"/>
    </location>
</feature>
<dbReference type="Proteomes" id="UP001367676">
    <property type="component" value="Unassembled WGS sequence"/>
</dbReference>